<organism evidence="1 2">
    <name type="scientific">Pelagivirga sediminicola</name>
    <dbReference type="NCBI Taxonomy" id="2170575"/>
    <lineage>
        <taxon>Bacteria</taxon>
        <taxon>Pseudomonadati</taxon>
        <taxon>Pseudomonadota</taxon>
        <taxon>Alphaproteobacteria</taxon>
        <taxon>Rhodobacterales</taxon>
        <taxon>Paracoccaceae</taxon>
        <taxon>Pelagivirga</taxon>
    </lineage>
</organism>
<evidence type="ECO:0000313" key="1">
    <source>
        <dbReference type="EMBL" id="PVA11808.1"/>
    </source>
</evidence>
<dbReference type="AlphaFoldDB" id="A0A2T7GBQ2"/>
<dbReference type="Proteomes" id="UP000244446">
    <property type="component" value="Unassembled WGS sequence"/>
</dbReference>
<proteinExistence type="predicted"/>
<gene>
    <name evidence="1" type="ORF">DC366_02340</name>
</gene>
<evidence type="ECO:0000313" key="2">
    <source>
        <dbReference type="Proteomes" id="UP000244446"/>
    </source>
</evidence>
<dbReference type="RefSeq" id="WP_108690552.1">
    <property type="nucleotide sequence ID" value="NZ_QCYH01000001.1"/>
</dbReference>
<sequence>MTAIQILMGLERSDAAGREADAAARMGFLEWAFALPGEATPEAARAAHGSCTACRPASAAAQAFVAYLQQAGCRMHRPVRRGRAARLH</sequence>
<dbReference type="EMBL" id="QCYH01000001">
    <property type="protein sequence ID" value="PVA11808.1"/>
    <property type="molecule type" value="Genomic_DNA"/>
</dbReference>
<protein>
    <submittedName>
        <fullName evidence="1">Uncharacterized protein</fullName>
    </submittedName>
</protein>
<keyword evidence="2" id="KW-1185">Reference proteome</keyword>
<accession>A0A2T7GBQ2</accession>
<dbReference type="OrthoDB" id="7874372at2"/>
<reference evidence="1 2" key="1">
    <citation type="submission" date="2018-04" db="EMBL/GenBank/DDBJ databases">
        <title>Pelagivirga bohaiensis gen. nov., sp. nov., a bacterium isolated from the Bohai Sea.</title>
        <authorList>
            <person name="Ji X."/>
        </authorList>
    </citation>
    <scope>NUCLEOTIDE SEQUENCE [LARGE SCALE GENOMIC DNA]</scope>
    <source>
        <strain evidence="1 2">BH-SD19</strain>
    </source>
</reference>
<name>A0A2T7GBQ2_9RHOB</name>
<comment type="caution">
    <text evidence="1">The sequence shown here is derived from an EMBL/GenBank/DDBJ whole genome shotgun (WGS) entry which is preliminary data.</text>
</comment>